<evidence type="ECO:0000313" key="2">
    <source>
        <dbReference type="Proteomes" id="UP000316304"/>
    </source>
</evidence>
<keyword evidence="2" id="KW-1185">Reference proteome</keyword>
<protein>
    <submittedName>
        <fullName evidence="1">Uncharacterized protein</fullName>
    </submittedName>
</protein>
<proteinExistence type="predicted"/>
<dbReference type="Proteomes" id="UP000316304">
    <property type="component" value="Unassembled WGS sequence"/>
</dbReference>
<organism evidence="1 2">
    <name type="scientific">Novipirellula galeiformis</name>
    <dbReference type="NCBI Taxonomy" id="2528004"/>
    <lineage>
        <taxon>Bacteria</taxon>
        <taxon>Pseudomonadati</taxon>
        <taxon>Planctomycetota</taxon>
        <taxon>Planctomycetia</taxon>
        <taxon>Pirellulales</taxon>
        <taxon>Pirellulaceae</taxon>
        <taxon>Novipirellula</taxon>
    </lineage>
</organism>
<dbReference type="OrthoDB" id="1550956at2"/>
<dbReference type="RefSeq" id="WP_146596309.1">
    <property type="nucleotide sequence ID" value="NZ_SJPT01000007.1"/>
</dbReference>
<gene>
    <name evidence="1" type="ORF">Pla52o_42520</name>
</gene>
<evidence type="ECO:0000313" key="1">
    <source>
        <dbReference type="EMBL" id="TWU21218.1"/>
    </source>
</evidence>
<sequence length="315" mass="36201">MNLFFRYAKNAAKRFRKRLLSDETLEIHQRVVSLEAMLSRVSEDMTRQRRDLRCLMQQLVQRPKLPLPDIREDGYRHDEVFILGSSSSMLELDIAQKNAIQASVSISMNRYLVFWDLVGIWPKYHFLADSLGVGWQVFRKSLETIRSSESREQPVMLLESDFQLAVPVELPAIFFDRDDRSGDHREFAESLDQPMFFRRGSLTSLLNLIYVLRLAPRIRLVGVDLNRPGTFFEAKQSDPSWKRFFNPWDEVAKSQGVHATVADMSKAGWGQGSVLDEFGTLIDHLNQRGVSVSCTSPDSLLVEKGFCTYDPICTD</sequence>
<name>A0A5C6CAH6_9BACT</name>
<reference evidence="1 2" key="1">
    <citation type="submission" date="2019-02" db="EMBL/GenBank/DDBJ databases">
        <title>Deep-cultivation of Planctomycetes and their phenomic and genomic characterization uncovers novel biology.</title>
        <authorList>
            <person name="Wiegand S."/>
            <person name="Jogler M."/>
            <person name="Boedeker C."/>
            <person name="Pinto D."/>
            <person name="Vollmers J."/>
            <person name="Rivas-Marin E."/>
            <person name="Kohn T."/>
            <person name="Peeters S.H."/>
            <person name="Heuer A."/>
            <person name="Rast P."/>
            <person name="Oberbeckmann S."/>
            <person name="Bunk B."/>
            <person name="Jeske O."/>
            <person name="Meyerdierks A."/>
            <person name="Storesund J.E."/>
            <person name="Kallscheuer N."/>
            <person name="Luecker S."/>
            <person name="Lage O.M."/>
            <person name="Pohl T."/>
            <person name="Merkel B.J."/>
            <person name="Hornburger P."/>
            <person name="Mueller R.-W."/>
            <person name="Bruemmer F."/>
            <person name="Labrenz M."/>
            <person name="Spormann A.M."/>
            <person name="Op Den Camp H."/>
            <person name="Overmann J."/>
            <person name="Amann R."/>
            <person name="Jetten M.S.M."/>
            <person name="Mascher T."/>
            <person name="Medema M.H."/>
            <person name="Devos D.P."/>
            <person name="Kaster A.-K."/>
            <person name="Ovreas L."/>
            <person name="Rohde M."/>
            <person name="Galperin M.Y."/>
            <person name="Jogler C."/>
        </authorList>
    </citation>
    <scope>NUCLEOTIDE SEQUENCE [LARGE SCALE GENOMIC DNA]</scope>
    <source>
        <strain evidence="1 2">Pla52o</strain>
    </source>
</reference>
<dbReference type="EMBL" id="SJPT01000007">
    <property type="protein sequence ID" value="TWU21218.1"/>
    <property type="molecule type" value="Genomic_DNA"/>
</dbReference>
<dbReference type="AlphaFoldDB" id="A0A5C6CAH6"/>
<comment type="caution">
    <text evidence="1">The sequence shown here is derived from an EMBL/GenBank/DDBJ whole genome shotgun (WGS) entry which is preliminary data.</text>
</comment>
<accession>A0A5C6CAH6</accession>